<dbReference type="Pfam" id="PF03466">
    <property type="entry name" value="LysR_substrate"/>
    <property type="match status" value="1"/>
</dbReference>
<reference evidence="6 7" key="1">
    <citation type="submission" date="2019-04" db="EMBL/GenBank/DDBJ databases">
        <authorList>
            <consortium name="Pathogen Informatics"/>
        </authorList>
    </citation>
    <scope>NUCLEOTIDE SEQUENCE [LARGE SCALE GENOMIC DNA]</scope>
    <source>
        <strain evidence="6 7">NCTC9185</strain>
    </source>
</reference>
<name>A0A4U9CWV5_RAOTE</name>
<sequence length="162" mass="18023">MRAPSSSSCLFATTRRAFRSPLAVGASYEKAKELLRLSWEFEQNARADKELVSGTISVGCFESVAPLYMPKLVPDLKRCIRNNLQLYDGEQHELMHGLHRGRFDLALVYDLELGHSISKETLNAPHNPYALLPASHPLAQKKSVTLQEIKPGADDFARCGAQ</sequence>
<dbReference type="InterPro" id="IPR005119">
    <property type="entry name" value="LysR_subst-bd"/>
</dbReference>
<dbReference type="GO" id="GO:0032993">
    <property type="term" value="C:protein-DNA complex"/>
    <property type="evidence" value="ECO:0007669"/>
    <property type="project" value="TreeGrafter"/>
</dbReference>
<dbReference type="GO" id="GO:0003700">
    <property type="term" value="F:DNA-binding transcription factor activity"/>
    <property type="evidence" value="ECO:0007669"/>
    <property type="project" value="TreeGrafter"/>
</dbReference>
<dbReference type="AlphaFoldDB" id="A0A4U9CWV5"/>
<evidence type="ECO:0000313" key="6">
    <source>
        <dbReference type="EMBL" id="VTN09607.1"/>
    </source>
</evidence>
<keyword evidence="2" id="KW-0805">Transcription regulation</keyword>
<dbReference type="PANTHER" id="PTHR30346">
    <property type="entry name" value="TRANSCRIPTIONAL DUAL REGULATOR HCAR-RELATED"/>
    <property type="match status" value="1"/>
</dbReference>
<evidence type="ECO:0000256" key="4">
    <source>
        <dbReference type="ARBA" id="ARBA00023163"/>
    </source>
</evidence>
<proteinExistence type="inferred from homology"/>
<evidence type="ECO:0000259" key="5">
    <source>
        <dbReference type="Pfam" id="PF03466"/>
    </source>
</evidence>
<feature type="domain" description="LysR substrate-binding" evidence="5">
    <location>
        <begin position="51"/>
        <end position="149"/>
    </location>
</feature>
<dbReference type="Proteomes" id="UP000339249">
    <property type="component" value="Unassembled WGS sequence"/>
</dbReference>
<keyword evidence="3 6" id="KW-0238">DNA-binding</keyword>
<comment type="similarity">
    <text evidence="1">Belongs to the LysR transcriptional regulatory family.</text>
</comment>
<protein>
    <submittedName>
        <fullName evidence="6">DNA-binding transcriptional regulator OxyR</fullName>
    </submittedName>
</protein>
<gene>
    <name evidence="6" type="ORF">NCTC9185_01498</name>
</gene>
<organism evidence="6 7">
    <name type="scientific">Raoultella terrigena</name>
    <name type="common">Klebsiella terrigena</name>
    <dbReference type="NCBI Taxonomy" id="577"/>
    <lineage>
        <taxon>Bacteria</taxon>
        <taxon>Pseudomonadati</taxon>
        <taxon>Pseudomonadota</taxon>
        <taxon>Gammaproteobacteria</taxon>
        <taxon>Enterobacterales</taxon>
        <taxon>Enterobacteriaceae</taxon>
        <taxon>Klebsiella/Raoultella group</taxon>
        <taxon>Raoultella</taxon>
    </lineage>
</organism>
<keyword evidence="4" id="KW-0804">Transcription</keyword>
<dbReference type="GO" id="GO:0003677">
    <property type="term" value="F:DNA binding"/>
    <property type="evidence" value="ECO:0007669"/>
    <property type="project" value="UniProtKB-KW"/>
</dbReference>
<dbReference type="PANTHER" id="PTHR30346:SF0">
    <property type="entry name" value="HCA OPERON TRANSCRIPTIONAL ACTIVATOR HCAR"/>
    <property type="match status" value="1"/>
</dbReference>
<dbReference type="SUPFAM" id="SSF53850">
    <property type="entry name" value="Periplasmic binding protein-like II"/>
    <property type="match status" value="1"/>
</dbReference>
<evidence type="ECO:0000256" key="2">
    <source>
        <dbReference type="ARBA" id="ARBA00023015"/>
    </source>
</evidence>
<dbReference type="EMBL" id="CABDVU010000001">
    <property type="protein sequence ID" value="VTN09607.1"/>
    <property type="molecule type" value="Genomic_DNA"/>
</dbReference>
<evidence type="ECO:0000256" key="1">
    <source>
        <dbReference type="ARBA" id="ARBA00009437"/>
    </source>
</evidence>
<evidence type="ECO:0000256" key="3">
    <source>
        <dbReference type="ARBA" id="ARBA00023125"/>
    </source>
</evidence>
<accession>A0A4U9CWV5</accession>
<dbReference type="Gene3D" id="3.40.190.10">
    <property type="entry name" value="Periplasmic binding protein-like II"/>
    <property type="match status" value="1"/>
</dbReference>
<evidence type="ECO:0000313" key="7">
    <source>
        <dbReference type="Proteomes" id="UP000339249"/>
    </source>
</evidence>